<evidence type="ECO:0000313" key="9">
    <source>
        <dbReference type="EMBL" id="CAB4878343.1"/>
    </source>
</evidence>
<dbReference type="SUPFAM" id="SSF56645">
    <property type="entry name" value="Acyl-CoA dehydrogenase NM domain-like"/>
    <property type="match status" value="1"/>
</dbReference>
<evidence type="ECO:0000256" key="3">
    <source>
        <dbReference type="ARBA" id="ARBA00022630"/>
    </source>
</evidence>
<sequence>MDFELSQDQRDLQDGIRAVLEGSLSLETSRGREGRDDVVDPKGWTALLDAGVFGLFVPESEGGVGLGLAEGVLVAEEMGRVLVPGPVLSTMALAPILDAARDGIAHGLFEAPARGATAPGLVEHPDSIHALVLLPPLEDPVTEPTLIEHGDLRYSQVLEPLDPFTPLGVLQEPYPVGVSLEGTSSPQLRQRAMVLTAGFQVGIATACVEQATAYAKGREQFGRPIGSFQAIKHLLADALCRSELARSAVYAAAVTLDDPVVATREADTLGCSVTQLQWRVVAGAKILADEAAITNARTAIQVHGGMGFTWEVPMHLFLKRARVLSSTFGTRSQLADMVAALI</sequence>
<dbReference type="InterPro" id="IPR037069">
    <property type="entry name" value="AcylCoA_DH/ox_N_sf"/>
</dbReference>
<gene>
    <name evidence="8" type="ORF">UFOPK3164_00197</name>
    <name evidence="9" type="ORF">UFOPK3427_01280</name>
    <name evidence="10" type="ORF">UFOPK4112_00568</name>
</gene>
<dbReference type="InterPro" id="IPR013786">
    <property type="entry name" value="AcylCoA_DH/ox_N"/>
</dbReference>
<dbReference type="Pfam" id="PF02771">
    <property type="entry name" value="Acyl-CoA_dh_N"/>
    <property type="match status" value="1"/>
</dbReference>
<keyword evidence="3" id="KW-0285">Flavoprotein</keyword>
<comment type="similarity">
    <text evidence="2">Belongs to the acyl-CoA dehydrogenase family.</text>
</comment>
<evidence type="ECO:0000313" key="10">
    <source>
        <dbReference type="EMBL" id="CAB5015486.1"/>
    </source>
</evidence>
<keyword evidence="5" id="KW-0560">Oxidoreductase</keyword>
<keyword evidence="4" id="KW-0274">FAD</keyword>
<feature type="domain" description="Acyl-CoA dehydrogenase/oxidase C-terminal" evidence="6">
    <location>
        <begin position="195"/>
        <end position="339"/>
    </location>
</feature>
<evidence type="ECO:0000256" key="2">
    <source>
        <dbReference type="ARBA" id="ARBA00009347"/>
    </source>
</evidence>
<reference evidence="9" key="1">
    <citation type="submission" date="2020-05" db="EMBL/GenBank/DDBJ databases">
        <authorList>
            <person name="Chiriac C."/>
            <person name="Salcher M."/>
            <person name="Ghai R."/>
            <person name="Kavagutti S V."/>
        </authorList>
    </citation>
    <scope>NUCLEOTIDE SEQUENCE</scope>
</reference>
<dbReference type="EMBL" id="CAFBPM010000004">
    <property type="protein sequence ID" value="CAB5015486.1"/>
    <property type="molecule type" value="Genomic_DNA"/>
</dbReference>
<dbReference type="Gene3D" id="1.20.140.10">
    <property type="entry name" value="Butyryl-CoA Dehydrogenase, subunit A, domain 3"/>
    <property type="match status" value="1"/>
</dbReference>
<evidence type="ECO:0000259" key="6">
    <source>
        <dbReference type="Pfam" id="PF00441"/>
    </source>
</evidence>
<dbReference type="SUPFAM" id="SSF47203">
    <property type="entry name" value="Acyl-CoA dehydrogenase C-terminal domain-like"/>
    <property type="match status" value="1"/>
</dbReference>
<dbReference type="Gene3D" id="1.10.540.10">
    <property type="entry name" value="Acyl-CoA dehydrogenase/oxidase, N-terminal domain"/>
    <property type="match status" value="1"/>
</dbReference>
<evidence type="ECO:0000256" key="4">
    <source>
        <dbReference type="ARBA" id="ARBA00022827"/>
    </source>
</evidence>
<evidence type="ECO:0000259" key="7">
    <source>
        <dbReference type="Pfam" id="PF02771"/>
    </source>
</evidence>
<dbReference type="GO" id="GO:0050660">
    <property type="term" value="F:flavin adenine dinucleotide binding"/>
    <property type="evidence" value="ECO:0007669"/>
    <property type="project" value="InterPro"/>
</dbReference>
<dbReference type="EMBL" id="CAFABE010000005">
    <property type="protein sequence ID" value="CAB4817731.1"/>
    <property type="molecule type" value="Genomic_DNA"/>
</dbReference>
<organism evidence="9">
    <name type="scientific">freshwater metagenome</name>
    <dbReference type="NCBI Taxonomy" id="449393"/>
    <lineage>
        <taxon>unclassified sequences</taxon>
        <taxon>metagenomes</taxon>
        <taxon>ecological metagenomes</taxon>
    </lineage>
</organism>
<evidence type="ECO:0000256" key="1">
    <source>
        <dbReference type="ARBA" id="ARBA00001974"/>
    </source>
</evidence>
<dbReference type="PANTHER" id="PTHR43884:SF20">
    <property type="entry name" value="ACYL-COA DEHYDROGENASE FADE28"/>
    <property type="match status" value="1"/>
</dbReference>
<evidence type="ECO:0000313" key="8">
    <source>
        <dbReference type="EMBL" id="CAB4817731.1"/>
    </source>
</evidence>
<name>A0A6J7EEZ6_9ZZZZ</name>
<dbReference type="Pfam" id="PF00441">
    <property type="entry name" value="Acyl-CoA_dh_1"/>
    <property type="match status" value="1"/>
</dbReference>
<evidence type="ECO:0000256" key="5">
    <source>
        <dbReference type="ARBA" id="ARBA00023002"/>
    </source>
</evidence>
<proteinExistence type="inferred from homology"/>
<comment type="cofactor">
    <cofactor evidence="1">
        <name>FAD</name>
        <dbReference type="ChEBI" id="CHEBI:57692"/>
    </cofactor>
</comment>
<protein>
    <submittedName>
        <fullName evidence="9">Unannotated protein</fullName>
    </submittedName>
</protein>
<dbReference type="PANTHER" id="PTHR43884">
    <property type="entry name" value="ACYL-COA DEHYDROGENASE"/>
    <property type="match status" value="1"/>
</dbReference>
<accession>A0A6J7EEZ6</accession>
<dbReference type="GO" id="GO:0003995">
    <property type="term" value="F:acyl-CoA dehydrogenase activity"/>
    <property type="evidence" value="ECO:0007669"/>
    <property type="project" value="TreeGrafter"/>
</dbReference>
<dbReference type="InterPro" id="IPR009100">
    <property type="entry name" value="AcylCoA_DH/oxidase_NM_dom_sf"/>
</dbReference>
<dbReference type="EMBL" id="CAFBLT010000001">
    <property type="protein sequence ID" value="CAB4878343.1"/>
    <property type="molecule type" value="Genomic_DNA"/>
</dbReference>
<dbReference type="AlphaFoldDB" id="A0A6J7EEZ6"/>
<feature type="domain" description="Acyl-CoA dehydrogenase/oxidase N-terminal" evidence="7">
    <location>
        <begin position="6"/>
        <end position="97"/>
    </location>
</feature>
<dbReference type="InterPro" id="IPR009075">
    <property type="entry name" value="AcylCo_DH/oxidase_C"/>
</dbReference>
<dbReference type="InterPro" id="IPR036250">
    <property type="entry name" value="AcylCo_DH-like_C"/>
</dbReference>